<accession>A0ABT6ZCX2</accession>
<dbReference type="Proteomes" id="UP001321481">
    <property type="component" value="Unassembled WGS sequence"/>
</dbReference>
<dbReference type="Gene3D" id="1.10.150.320">
    <property type="entry name" value="Photosystem II 12 kDa extrinsic protein"/>
    <property type="match status" value="1"/>
</dbReference>
<evidence type="ECO:0000313" key="3">
    <source>
        <dbReference type="EMBL" id="MDJ1114010.1"/>
    </source>
</evidence>
<evidence type="ECO:0000256" key="1">
    <source>
        <dbReference type="SAM" id="MobiDB-lite"/>
    </source>
</evidence>
<name>A0ABT6ZCX2_9MICO</name>
<feature type="transmembrane region" description="Helical" evidence="2">
    <location>
        <begin position="46"/>
        <end position="67"/>
    </location>
</feature>
<sequence length="262" mass="27667">MTTPRSAQAPGYGWLFGMSTWILPVLFGPGFAWLGFLVVGAVSRRVAAIVAGIVISIVAVTLGVELWGGFGDLVNSIVHLGGILFALALNPGWLRTMWERRSVGQNLLTGAGAGGVASAPAAPAKRQPPRSSRRGKRNQRAKDAAAKAAAAQRATAPAKSDAARLAADLGADSSDLLATREPAEPVDVQTATADELRELPGMDRTKARRLVKERTKRGGFSSLEDFGEVAGLQPHEIVRLRAAATCSPRPRSARSFGRRVDL</sequence>
<protein>
    <submittedName>
        <fullName evidence="3">Helix-hairpin-helix domain-containing protein</fullName>
    </submittedName>
</protein>
<keyword evidence="2" id="KW-1133">Transmembrane helix</keyword>
<dbReference type="InterPro" id="IPR051675">
    <property type="entry name" value="Endo/Exo/Phosphatase_dom_1"/>
</dbReference>
<dbReference type="Pfam" id="PF12836">
    <property type="entry name" value="HHH_3"/>
    <property type="match status" value="1"/>
</dbReference>
<dbReference type="InterPro" id="IPR010994">
    <property type="entry name" value="RuvA_2-like"/>
</dbReference>
<gene>
    <name evidence="3" type="ORF">QNI14_06050</name>
</gene>
<dbReference type="PANTHER" id="PTHR21180:SF32">
    <property type="entry name" value="ENDONUCLEASE_EXONUCLEASE_PHOSPHATASE FAMILY DOMAIN-CONTAINING PROTEIN 1"/>
    <property type="match status" value="1"/>
</dbReference>
<keyword evidence="2" id="KW-0472">Membrane</keyword>
<feature type="compositionally biased region" description="Low complexity" evidence="1">
    <location>
        <begin position="116"/>
        <end position="125"/>
    </location>
</feature>
<organism evidence="3 4">
    <name type="scientific">Microbacterium dauci</name>
    <dbReference type="NCBI Taxonomy" id="3048008"/>
    <lineage>
        <taxon>Bacteria</taxon>
        <taxon>Bacillati</taxon>
        <taxon>Actinomycetota</taxon>
        <taxon>Actinomycetes</taxon>
        <taxon>Micrococcales</taxon>
        <taxon>Microbacteriaceae</taxon>
        <taxon>Microbacterium</taxon>
    </lineage>
</organism>
<feature type="transmembrane region" description="Helical" evidence="2">
    <location>
        <begin position="73"/>
        <end position="94"/>
    </location>
</feature>
<reference evidence="3 4" key="1">
    <citation type="submission" date="2023-05" db="EMBL/GenBank/DDBJ databases">
        <title>Microbacterium dauci sp.nov., Isolated from Carrot Rhizosphere Soil.</title>
        <authorList>
            <person name="Xiao Z."/>
            <person name="Zheng J."/>
        </authorList>
    </citation>
    <scope>NUCLEOTIDE SEQUENCE [LARGE SCALE GENOMIC DNA]</scope>
    <source>
        <strain evidence="3 4">LX3-4</strain>
    </source>
</reference>
<comment type="caution">
    <text evidence="3">The sequence shown here is derived from an EMBL/GenBank/DDBJ whole genome shotgun (WGS) entry which is preliminary data.</text>
</comment>
<keyword evidence="2" id="KW-0812">Transmembrane</keyword>
<feature type="compositionally biased region" description="Low complexity" evidence="1">
    <location>
        <begin position="146"/>
        <end position="161"/>
    </location>
</feature>
<dbReference type="RefSeq" id="WP_283715545.1">
    <property type="nucleotide sequence ID" value="NZ_JASJND010000004.1"/>
</dbReference>
<dbReference type="EMBL" id="JASJND010000004">
    <property type="protein sequence ID" value="MDJ1114010.1"/>
    <property type="molecule type" value="Genomic_DNA"/>
</dbReference>
<dbReference type="SUPFAM" id="SSF47781">
    <property type="entry name" value="RuvA domain 2-like"/>
    <property type="match status" value="1"/>
</dbReference>
<keyword evidence="4" id="KW-1185">Reference proteome</keyword>
<feature type="compositionally biased region" description="Basic residues" evidence="1">
    <location>
        <begin position="127"/>
        <end position="139"/>
    </location>
</feature>
<feature type="region of interest" description="Disordered" evidence="1">
    <location>
        <begin position="114"/>
        <end position="161"/>
    </location>
</feature>
<feature type="transmembrane region" description="Helical" evidence="2">
    <location>
        <begin position="12"/>
        <end position="39"/>
    </location>
</feature>
<evidence type="ECO:0000256" key="2">
    <source>
        <dbReference type="SAM" id="Phobius"/>
    </source>
</evidence>
<evidence type="ECO:0000313" key="4">
    <source>
        <dbReference type="Proteomes" id="UP001321481"/>
    </source>
</evidence>
<proteinExistence type="predicted"/>
<dbReference type="PANTHER" id="PTHR21180">
    <property type="entry name" value="ENDONUCLEASE/EXONUCLEASE/PHOSPHATASE FAMILY DOMAIN-CONTAINING PROTEIN 1"/>
    <property type="match status" value="1"/>
</dbReference>